<comment type="caution">
    <text evidence="4">The sequence shown here is derived from an EMBL/GenBank/DDBJ whole genome shotgun (WGS) entry which is preliminary data.</text>
</comment>
<keyword evidence="3" id="KW-0203">Cytokinin biosynthesis</keyword>
<dbReference type="PANTHER" id="PTHR31223">
    <property type="entry name" value="LOG FAMILY PROTEIN YJL055W"/>
    <property type="match status" value="1"/>
</dbReference>
<name>A0ABT7XSS8_9NEIS</name>
<comment type="similarity">
    <text evidence="2 3">Belongs to the LOG family.</text>
</comment>
<dbReference type="EC" id="3.2.2.n1" evidence="3"/>
<accession>A0ABT7XSS8</accession>
<organism evidence="4 5">
    <name type="scientific">Crenobacter oryzisoli</name>
    <dbReference type="NCBI Taxonomy" id="3056844"/>
    <lineage>
        <taxon>Bacteria</taxon>
        <taxon>Pseudomonadati</taxon>
        <taxon>Pseudomonadota</taxon>
        <taxon>Betaproteobacteria</taxon>
        <taxon>Neisseriales</taxon>
        <taxon>Neisseriaceae</taxon>
        <taxon>Crenobacter</taxon>
    </lineage>
</organism>
<dbReference type="Pfam" id="PF03641">
    <property type="entry name" value="Lysine_decarbox"/>
    <property type="match status" value="1"/>
</dbReference>
<dbReference type="SUPFAM" id="SSF102405">
    <property type="entry name" value="MCP/YpsA-like"/>
    <property type="match status" value="1"/>
</dbReference>
<proteinExistence type="inferred from homology"/>
<keyword evidence="3" id="KW-0378">Hydrolase</keyword>
<keyword evidence="5" id="KW-1185">Reference proteome</keyword>
<gene>
    <name evidence="4" type="ORF">QU481_18615</name>
</gene>
<dbReference type="NCBIfam" id="TIGR00730">
    <property type="entry name" value="Rossman fold protein, TIGR00730 family"/>
    <property type="match status" value="1"/>
</dbReference>
<evidence type="ECO:0000256" key="3">
    <source>
        <dbReference type="RuleBase" id="RU363015"/>
    </source>
</evidence>
<reference evidence="4" key="1">
    <citation type="submission" date="2023-06" db="EMBL/GenBank/DDBJ databases">
        <authorList>
            <person name="Zhang S."/>
        </authorList>
    </citation>
    <scope>NUCLEOTIDE SEQUENCE</scope>
    <source>
        <strain evidence="4">SG2303</strain>
    </source>
</reference>
<evidence type="ECO:0000256" key="2">
    <source>
        <dbReference type="ARBA" id="ARBA00006763"/>
    </source>
</evidence>
<dbReference type="InterPro" id="IPR031100">
    <property type="entry name" value="LOG_fam"/>
</dbReference>
<dbReference type="EMBL" id="JAUEDK010000045">
    <property type="protein sequence ID" value="MDN0076861.1"/>
    <property type="molecule type" value="Genomic_DNA"/>
</dbReference>
<evidence type="ECO:0000256" key="1">
    <source>
        <dbReference type="ARBA" id="ARBA00000274"/>
    </source>
</evidence>
<evidence type="ECO:0000313" key="5">
    <source>
        <dbReference type="Proteomes" id="UP001168540"/>
    </source>
</evidence>
<comment type="catalytic activity">
    <reaction evidence="1">
        <text>AMP + H2O = D-ribose 5-phosphate + adenine</text>
        <dbReference type="Rhea" id="RHEA:20129"/>
        <dbReference type="ChEBI" id="CHEBI:15377"/>
        <dbReference type="ChEBI" id="CHEBI:16708"/>
        <dbReference type="ChEBI" id="CHEBI:78346"/>
        <dbReference type="ChEBI" id="CHEBI:456215"/>
        <dbReference type="EC" id="3.2.2.4"/>
    </reaction>
</comment>
<dbReference type="Proteomes" id="UP001168540">
    <property type="component" value="Unassembled WGS sequence"/>
</dbReference>
<dbReference type="PANTHER" id="PTHR31223:SF70">
    <property type="entry name" value="LOG FAMILY PROTEIN YJL055W"/>
    <property type="match status" value="1"/>
</dbReference>
<dbReference type="Gene3D" id="3.40.50.450">
    <property type="match status" value="1"/>
</dbReference>
<dbReference type="InterPro" id="IPR005269">
    <property type="entry name" value="LOG"/>
</dbReference>
<evidence type="ECO:0000313" key="4">
    <source>
        <dbReference type="EMBL" id="MDN0076861.1"/>
    </source>
</evidence>
<protein>
    <recommendedName>
        <fullName evidence="3">Cytokinin riboside 5'-monophosphate phosphoribohydrolase</fullName>
        <ecNumber evidence="3">3.2.2.n1</ecNumber>
    </recommendedName>
</protein>
<sequence>MKSVCVFCGSNYGVSAEYETGARAFGRLLAETGRALVYGGGKIGLMGAVADAALEAGGRVIGVIPTFLKDKELAHPGLTELVVVGSMHERKAKMEGLSDAFACLPGGLGTYEEMFEILSWAQLGMHEKPIGVLNTAGFYQPLLTMLDSTAAAGFMHERNRSLLVAGDDAPALLAALDNYRPIHASKWLERSGT</sequence>